<dbReference type="InterPro" id="IPR006158">
    <property type="entry name" value="Cobalamin-bd"/>
</dbReference>
<dbReference type="Gene3D" id="3.40.50.280">
    <property type="entry name" value="Cobalamin-binding domain"/>
    <property type="match status" value="1"/>
</dbReference>
<organism evidence="8 9">
    <name type="scientific">Geotalea uraniireducens</name>
    <dbReference type="NCBI Taxonomy" id="351604"/>
    <lineage>
        <taxon>Bacteria</taxon>
        <taxon>Pseudomonadati</taxon>
        <taxon>Thermodesulfobacteriota</taxon>
        <taxon>Desulfuromonadia</taxon>
        <taxon>Geobacterales</taxon>
        <taxon>Geobacteraceae</taxon>
        <taxon>Geotalea</taxon>
    </lineage>
</organism>
<dbReference type="Proteomes" id="UP001317705">
    <property type="component" value="Chromosome"/>
</dbReference>
<name>A0ABM8EFX4_9BACT</name>
<reference evidence="8 9" key="1">
    <citation type="submission" date="2022-12" db="EMBL/GenBank/DDBJ databases">
        <title>Polyphasic characterization of Geotalea uranireducens NIT-SL11 newly isolated from a complex of sewage sludge and microbially reduced graphene oxide.</title>
        <authorList>
            <person name="Xie L."/>
            <person name="Yoshida N."/>
            <person name="Meng L."/>
        </authorList>
    </citation>
    <scope>NUCLEOTIDE SEQUENCE [LARGE SCALE GENOMIC DNA]</scope>
    <source>
        <strain evidence="8 9">NIT-SL11</strain>
    </source>
</reference>
<evidence type="ECO:0000313" key="8">
    <source>
        <dbReference type="EMBL" id="BDV41287.1"/>
    </source>
</evidence>
<dbReference type="PANTHER" id="PTHR43409:SF16">
    <property type="entry name" value="SLR0320 PROTEIN"/>
    <property type="match status" value="1"/>
</dbReference>
<dbReference type="InterPro" id="IPR023404">
    <property type="entry name" value="rSAM_horseshoe"/>
</dbReference>
<keyword evidence="9" id="KW-1185">Reference proteome</keyword>
<feature type="domain" description="B12-binding" evidence="6">
    <location>
        <begin position="1"/>
        <end position="140"/>
    </location>
</feature>
<dbReference type="InterPro" id="IPR034466">
    <property type="entry name" value="Methyltransferase_Class_B"/>
</dbReference>
<dbReference type="PANTHER" id="PTHR43409">
    <property type="entry name" value="ANAEROBIC MAGNESIUM-PROTOPORPHYRIN IX MONOMETHYL ESTER CYCLASE-RELATED"/>
    <property type="match status" value="1"/>
</dbReference>
<keyword evidence="2" id="KW-0949">S-adenosyl-L-methionine</keyword>
<gene>
    <name evidence="8" type="ORF">GURASL_02100</name>
</gene>
<sequence>MKVVLVAIHLAPSPQAVPLANASLKAYLATDEELAHTVTVELCDFFVTDDLDAVVAAILAGSPVAVGFSLYLWNRQMVCTLVERLQRRQPELPIFAGGPEATADPERLLRSAPFSFLILGEGEVPFLEAMARLARGESPQGGIGTAFLAAGVFTVRPLRPVALLDTIPSPLLSGALEVSRYRGLLWQLARGCDFHCDYCYDFKGEQGVRRFSLERVDAELDLLARSAVQQVFVLDSTFNVEPRRAKAILKMIRRRAPHVHFHFEVRAELIDREMANLFAEISCSLQIGLQSADPAVLKRVRRHFDSAAFAGKVALLNNSGAIFGFDLIYGLPGDSPAQFRKSLDFALGLCPNHLDIFPLAVLPGTALAARAVAEGLVARTEPPYTLISSAGYSAQEMARAAQLGNASDIFYSRGKAVAWFGSVVRALKIAPAVFLEAFGDWLQRNVGGELTEGRFTDEEVWRFQRDFLAFSCKGRKAGLLPAILDLVDYNYHYCAALLAAPPPLPTDRELARTDLLDRRVALAPSARLAHFSYDIADLLDAGDLEVRDFVECFSPTGSWAVIYPRAGEVWTETLVEAHYRYLESLDGSIRAGEATILLKLTYEEGAAFLEFALAEGIVVLCPDD</sequence>
<dbReference type="PROSITE" id="PS51332">
    <property type="entry name" value="B12_BINDING"/>
    <property type="match status" value="1"/>
</dbReference>
<dbReference type="InterPro" id="IPR051198">
    <property type="entry name" value="BchE-like"/>
</dbReference>
<keyword evidence="3" id="KW-0479">Metal-binding</keyword>
<evidence type="ECO:0000259" key="6">
    <source>
        <dbReference type="PROSITE" id="PS51332"/>
    </source>
</evidence>
<dbReference type="SUPFAM" id="SSF102114">
    <property type="entry name" value="Radical SAM enzymes"/>
    <property type="match status" value="1"/>
</dbReference>
<dbReference type="InterPro" id="IPR058240">
    <property type="entry name" value="rSAM_sf"/>
</dbReference>
<dbReference type="SFLD" id="SFLDG01082">
    <property type="entry name" value="B12-binding_domain_containing"/>
    <property type="match status" value="1"/>
</dbReference>
<dbReference type="CDD" id="cd01335">
    <property type="entry name" value="Radical_SAM"/>
    <property type="match status" value="1"/>
</dbReference>
<evidence type="ECO:0000256" key="1">
    <source>
        <dbReference type="ARBA" id="ARBA00001966"/>
    </source>
</evidence>
<protein>
    <submittedName>
        <fullName evidence="8">B12-binding domain-containing radical SAM protein</fullName>
    </submittedName>
</protein>
<dbReference type="Gene3D" id="3.80.30.20">
    <property type="entry name" value="tm_1862 like domain"/>
    <property type="match status" value="1"/>
</dbReference>
<dbReference type="Pfam" id="PF04055">
    <property type="entry name" value="Radical_SAM"/>
    <property type="match status" value="1"/>
</dbReference>
<keyword evidence="5" id="KW-0411">Iron-sulfur</keyword>
<keyword evidence="4" id="KW-0408">Iron</keyword>
<evidence type="ECO:0000256" key="3">
    <source>
        <dbReference type="ARBA" id="ARBA00022723"/>
    </source>
</evidence>
<dbReference type="SFLD" id="SFLDG01123">
    <property type="entry name" value="methyltransferase_(Class_B)"/>
    <property type="match status" value="1"/>
</dbReference>
<dbReference type="InterPro" id="IPR006638">
    <property type="entry name" value="Elp3/MiaA/NifB-like_rSAM"/>
</dbReference>
<dbReference type="InterPro" id="IPR007197">
    <property type="entry name" value="rSAM"/>
</dbReference>
<feature type="domain" description="Radical SAM core" evidence="7">
    <location>
        <begin position="178"/>
        <end position="407"/>
    </location>
</feature>
<evidence type="ECO:0000256" key="5">
    <source>
        <dbReference type="ARBA" id="ARBA00023014"/>
    </source>
</evidence>
<evidence type="ECO:0000256" key="4">
    <source>
        <dbReference type="ARBA" id="ARBA00023004"/>
    </source>
</evidence>
<evidence type="ECO:0000256" key="2">
    <source>
        <dbReference type="ARBA" id="ARBA00022691"/>
    </source>
</evidence>
<dbReference type="EMBL" id="AP027151">
    <property type="protein sequence ID" value="BDV41287.1"/>
    <property type="molecule type" value="Genomic_DNA"/>
</dbReference>
<dbReference type="RefSeq" id="WP_282001263.1">
    <property type="nucleotide sequence ID" value="NZ_AP027151.1"/>
</dbReference>
<evidence type="ECO:0000313" key="9">
    <source>
        <dbReference type="Proteomes" id="UP001317705"/>
    </source>
</evidence>
<dbReference type="SFLD" id="SFLDS00029">
    <property type="entry name" value="Radical_SAM"/>
    <property type="match status" value="1"/>
</dbReference>
<evidence type="ECO:0000259" key="7">
    <source>
        <dbReference type="PROSITE" id="PS51918"/>
    </source>
</evidence>
<dbReference type="Pfam" id="PF02310">
    <property type="entry name" value="B12-binding"/>
    <property type="match status" value="1"/>
</dbReference>
<comment type="cofactor">
    <cofactor evidence="1">
        <name>[4Fe-4S] cluster</name>
        <dbReference type="ChEBI" id="CHEBI:49883"/>
    </cofactor>
</comment>
<dbReference type="SMART" id="SM00729">
    <property type="entry name" value="Elp3"/>
    <property type="match status" value="1"/>
</dbReference>
<dbReference type="PROSITE" id="PS51918">
    <property type="entry name" value="RADICAL_SAM"/>
    <property type="match status" value="1"/>
</dbReference>
<accession>A0ABM8EFX4</accession>
<dbReference type="CDD" id="cd02068">
    <property type="entry name" value="radical_SAM_B12_BD"/>
    <property type="match status" value="1"/>
</dbReference>
<proteinExistence type="predicted"/>